<evidence type="ECO:0000259" key="5">
    <source>
        <dbReference type="PROSITE" id="PS51352"/>
    </source>
</evidence>
<dbReference type="InterPro" id="IPR013740">
    <property type="entry name" value="Redoxin"/>
</dbReference>
<evidence type="ECO:0000256" key="3">
    <source>
        <dbReference type="ARBA" id="ARBA00023157"/>
    </source>
</evidence>
<dbReference type="AlphaFoldDB" id="A0A2T1NGA8"/>
<evidence type="ECO:0000256" key="1">
    <source>
        <dbReference type="ARBA" id="ARBA00004196"/>
    </source>
</evidence>
<evidence type="ECO:0000313" key="6">
    <source>
        <dbReference type="EMBL" id="PSG91898.1"/>
    </source>
</evidence>
<dbReference type="RefSeq" id="WP_106677575.1">
    <property type="nucleotide sequence ID" value="NZ_JACHWV010000001.1"/>
</dbReference>
<evidence type="ECO:0000256" key="2">
    <source>
        <dbReference type="ARBA" id="ARBA00022748"/>
    </source>
</evidence>
<dbReference type="PROSITE" id="PS51352">
    <property type="entry name" value="THIOREDOXIN_2"/>
    <property type="match status" value="1"/>
</dbReference>
<dbReference type="InterPro" id="IPR050553">
    <property type="entry name" value="Thioredoxin_ResA/DsbE_sf"/>
</dbReference>
<sequence>MKKVLMCLAGLAIIACKQEPKDYATFSGKIENANSDSLFVFQSRNYKKTIKVNEDGTFSDTLKVNPGVYGIYDGKEQAFVYLKNDADIKLSVDAENFRETIKYEGKDVENSNFLVEKARFESGLIDLEALKNLDSLGFEKKLESLKSEMMAFYDKNKNIDSSIIATSKSQINPMLMSLKRYVGESIKLRSQLPKGSESPSFKDYENYAGGTTSLEELKGKYVYIDVWATWCAPCKVEIPSLKKLDEDYKDKNITFVSISIDDARAHKGSMENANEAWKAMVADKELTGVQLFAPNGWQSDFIKDYKINGIPRFILIDPEGKIVTPDAPRPSDEQLRTLLDTLNI</sequence>
<keyword evidence="3" id="KW-1015">Disulfide bond</keyword>
<dbReference type="GO" id="GO:0016491">
    <property type="term" value="F:oxidoreductase activity"/>
    <property type="evidence" value="ECO:0007669"/>
    <property type="project" value="InterPro"/>
</dbReference>
<dbReference type="Proteomes" id="UP000238430">
    <property type="component" value="Unassembled WGS sequence"/>
</dbReference>
<organism evidence="6 7">
    <name type="scientific">Mesoflavibacter zeaxanthinifaciens subsp. sabulilitoris</name>
    <dbReference type="NCBI Taxonomy" id="1520893"/>
    <lineage>
        <taxon>Bacteria</taxon>
        <taxon>Pseudomonadati</taxon>
        <taxon>Bacteroidota</taxon>
        <taxon>Flavobacteriia</taxon>
        <taxon>Flavobacteriales</taxon>
        <taxon>Flavobacteriaceae</taxon>
        <taxon>Mesoflavibacter</taxon>
    </lineage>
</organism>
<keyword evidence="2" id="KW-0201">Cytochrome c-type biogenesis</keyword>
<dbReference type="PANTHER" id="PTHR42852">
    <property type="entry name" value="THIOL:DISULFIDE INTERCHANGE PROTEIN DSBE"/>
    <property type="match status" value="1"/>
</dbReference>
<dbReference type="EMBL" id="PXOT01000020">
    <property type="protein sequence ID" value="PSG91898.1"/>
    <property type="molecule type" value="Genomic_DNA"/>
</dbReference>
<dbReference type="OrthoDB" id="743079at2"/>
<dbReference type="GO" id="GO:0017004">
    <property type="term" value="P:cytochrome complex assembly"/>
    <property type="evidence" value="ECO:0007669"/>
    <property type="project" value="UniProtKB-KW"/>
</dbReference>
<accession>A0A2T1NGA8</accession>
<dbReference type="CDD" id="cd02966">
    <property type="entry name" value="TlpA_like_family"/>
    <property type="match status" value="1"/>
</dbReference>
<dbReference type="Gene3D" id="3.40.30.10">
    <property type="entry name" value="Glutaredoxin"/>
    <property type="match status" value="1"/>
</dbReference>
<protein>
    <submittedName>
        <fullName evidence="6">Thioredoxin</fullName>
    </submittedName>
</protein>
<dbReference type="Pfam" id="PF08534">
    <property type="entry name" value="Redoxin"/>
    <property type="match status" value="1"/>
</dbReference>
<dbReference type="InterPro" id="IPR036249">
    <property type="entry name" value="Thioredoxin-like_sf"/>
</dbReference>
<dbReference type="SUPFAM" id="SSF52833">
    <property type="entry name" value="Thioredoxin-like"/>
    <property type="match status" value="1"/>
</dbReference>
<keyword evidence="7" id="KW-1185">Reference proteome</keyword>
<dbReference type="PROSITE" id="PS51257">
    <property type="entry name" value="PROKAR_LIPOPROTEIN"/>
    <property type="match status" value="1"/>
</dbReference>
<reference evidence="6 7" key="1">
    <citation type="submission" date="2018-03" db="EMBL/GenBank/DDBJ databases">
        <title>Mesoflavibacter sp. HG37 and Mesoflavibacter sp. HG96 sp.nov., two marine bacteria isolated from seawater of Western Pacific Ocean.</title>
        <authorList>
            <person name="Cheng H."/>
            <person name="Wu Y.-H."/>
            <person name="Guo L.-L."/>
            <person name="Xu X.-W."/>
        </authorList>
    </citation>
    <scope>NUCLEOTIDE SEQUENCE [LARGE SCALE GENOMIC DNA]</scope>
    <source>
        <strain evidence="6 7">KCTC 42117</strain>
    </source>
</reference>
<gene>
    <name evidence="6" type="ORF">C7H61_04800</name>
</gene>
<evidence type="ECO:0000313" key="7">
    <source>
        <dbReference type="Proteomes" id="UP000238430"/>
    </source>
</evidence>
<name>A0A2T1NGA8_9FLAO</name>
<proteinExistence type="predicted"/>
<feature type="domain" description="Thioredoxin" evidence="5">
    <location>
        <begin position="192"/>
        <end position="344"/>
    </location>
</feature>
<comment type="caution">
    <text evidence="6">The sequence shown here is derived from an EMBL/GenBank/DDBJ whole genome shotgun (WGS) entry which is preliminary data.</text>
</comment>
<keyword evidence="4" id="KW-0676">Redox-active center</keyword>
<dbReference type="PANTHER" id="PTHR42852:SF6">
    <property type="entry name" value="THIOL:DISULFIDE INTERCHANGE PROTEIN DSBE"/>
    <property type="match status" value="1"/>
</dbReference>
<evidence type="ECO:0000256" key="4">
    <source>
        <dbReference type="ARBA" id="ARBA00023284"/>
    </source>
</evidence>
<dbReference type="InterPro" id="IPR013766">
    <property type="entry name" value="Thioredoxin_domain"/>
</dbReference>
<comment type="subcellular location">
    <subcellularLocation>
        <location evidence="1">Cell envelope</location>
    </subcellularLocation>
</comment>
<dbReference type="GO" id="GO:0030313">
    <property type="term" value="C:cell envelope"/>
    <property type="evidence" value="ECO:0007669"/>
    <property type="project" value="UniProtKB-SubCell"/>
</dbReference>